<dbReference type="EMBL" id="PNEN01000321">
    <property type="protein sequence ID" value="PPJ59985.1"/>
    <property type="molecule type" value="Genomic_DNA"/>
</dbReference>
<evidence type="ECO:0000313" key="2">
    <source>
        <dbReference type="Proteomes" id="UP000237631"/>
    </source>
</evidence>
<proteinExistence type="predicted"/>
<name>A0A2S6CJT6_9PEZI</name>
<reference evidence="2" key="1">
    <citation type="journal article" date="2017" name="bioRxiv">
        <title>Conservation of a gene cluster reveals novel cercosporin biosynthetic mechanisms and extends production to the genus Colletotrichum.</title>
        <authorList>
            <person name="de Jonge R."/>
            <person name="Ebert M.K."/>
            <person name="Huitt-Roehl C.R."/>
            <person name="Pal P."/>
            <person name="Suttle J.C."/>
            <person name="Spanner R.E."/>
            <person name="Neubauer J.D."/>
            <person name="Jurick W.M.II."/>
            <person name="Stott K.A."/>
            <person name="Secor G.A."/>
            <person name="Thomma B.P.H.J."/>
            <person name="Van de Peer Y."/>
            <person name="Townsend C.A."/>
            <person name="Bolton M.D."/>
        </authorList>
    </citation>
    <scope>NUCLEOTIDE SEQUENCE [LARGE SCALE GENOMIC DNA]</scope>
    <source>
        <strain evidence="2">CBS538.71</strain>
    </source>
</reference>
<accession>A0A2S6CJT6</accession>
<gene>
    <name evidence="1" type="ORF">CBER1_10142</name>
</gene>
<sequence>MGFFQSTQITFDLANSKANVLGERRGFSQAVSNFDIEFGTFDITSNKDRSTLQSRGISKLSRSPRYNAPCEARRVKTSTPMRKCQGRPRSLRHGVHIRYKSNAVDIDKYFDAKFRCSHVDKLDVDKIHHLNFVSSYHDLDFVFAQASKLNHIRWDDNFGGHDIINLNDSERIDAYLHEHHNNQEHDGFNLKHTFHQYQYSHPRGFRIVASVCGQVYQGTSIDTSTPPGAKRDLLDTFLKCLALCDSKGCVALNYIGNQCGILSSVTGSSAIANAVSATFAPGARDTTTTTSHSLVSSTSTMTSDVTSGSLTTTTTSLALMTTTTATLPTDCRSNVLRDPGFESPPQRFETVVANPNIPIRPGSRPPRVYEFTDVPAMWEIAHSPKARHKNGDIVKANVPNVVDAAHYKSHSGDYYVFMSLNQNSPDQNGLPEGDPMPLTIKTSLRLTVQREYRLAFYYALGDNQGVGEQCTLAVALNGRIQDEMIGITPVPRGHICERRGLFDAPTQLPHPRIS</sequence>
<comment type="caution">
    <text evidence="1">The sequence shown here is derived from an EMBL/GenBank/DDBJ whole genome shotgun (WGS) entry which is preliminary data.</text>
</comment>
<dbReference type="Proteomes" id="UP000237631">
    <property type="component" value="Unassembled WGS sequence"/>
</dbReference>
<organism evidence="1 2">
    <name type="scientific">Cercospora berteroae</name>
    <dbReference type="NCBI Taxonomy" id="357750"/>
    <lineage>
        <taxon>Eukaryota</taxon>
        <taxon>Fungi</taxon>
        <taxon>Dikarya</taxon>
        <taxon>Ascomycota</taxon>
        <taxon>Pezizomycotina</taxon>
        <taxon>Dothideomycetes</taxon>
        <taxon>Dothideomycetidae</taxon>
        <taxon>Mycosphaerellales</taxon>
        <taxon>Mycosphaerellaceae</taxon>
        <taxon>Cercospora</taxon>
    </lineage>
</organism>
<protein>
    <submittedName>
        <fullName evidence="1">Uncharacterized protein</fullName>
    </submittedName>
</protein>
<dbReference type="AlphaFoldDB" id="A0A2S6CJT6"/>
<evidence type="ECO:0000313" key="1">
    <source>
        <dbReference type="EMBL" id="PPJ59985.1"/>
    </source>
</evidence>
<keyword evidence="2" id="KW-1185">Reference proteome</keyword>